<accession>A0A0F9M6R2</accession>
<dbReference type="EMBL" id="LAZR01010819">
    <property type="protein sequence ID" value="KKM64877.1"/>
    <property type="molecule type" value="Genomic_DNA"/>
</dbReference>
<organism evidence="1">
    <name type="scientific">marine sediment metagenome</name>
    <dbReference type="NCBI Taxonomy" id="412755"/>
    <lineage>
        <taxon>unclassified sequences</taxon>
        <taxon>metagenomes</taxon>
        <taxon>ecological metagenomes</taxon>
    </lineage>
</organism>
<protein>
    <submittedName>
        <fullName evidence="1">Uncharacterized protein</fullName>
    </submittedName>
</protein>
<proteinExistence type="predicted"/>
<name>A0A0F9M6R2_9ZZZZ</name>
<sequence>MNYRFNPEGMGDCISRTMDEARKNKDTRYIITCWKLLRKRKRWPDELNNDRIAKNKIAELWSLLIQTLTRPCLYRPQSNITRDPYFYFYAACVVLDCKHLIEIVKPPWWLFSPPLWLWRRYIITGKGKRLYLLVDRINTMFNPPDYVIKMINIRNELINFVPLHNRDKL</sequence>
<reference evidence="1" key="1">
    <citation type="journal article" date="2015" name="Nature">
        <title>Complex archaea that bridge the gap between prokaryotes and eukaryotes.</title>
        <authorList>
            <person name="Spang A."/>
            <person name="Saw J.H."/>
            <person name="Jorgensen S.L."/>
            <person name="Zaremba-Niedzwiedzka K."/>
            <person name="Martijn J."/>
            <person name="Lind A.E."/>
            <person name="van Eijk R."/>
            <person name="Schleper C."/>
            <person name="Guy L."/>
            <person name="Ettema T.J."/>
        </authorList>
    </citation>
    <scope>NUCLEOTIDE SEQUENCE</scope>
</reference>
<gene>
    <name evidence="1" type="ORF">LCGC14_1497000</name>
</gene>
<dbReference type="AlphaFoldDB" id="A0A0F9M6R2"/>
<evidence type="ECO:0000313" key="1">
    <source>
        <dbReference type="EMBL" id="KKM64877.1"/>
    </source>
</evidence>
<comment type="caution">
    <text evidence="1">The sequence shown here is derived from an EMBL/GenBank/DDBJ whole genome shotgun (WGS) entry which is preliminary data.</text>
</comment>